<accession>A0A6G0HH94</accession>
<evidence type="ECO:0000313" key="2">
    <source>
        <dbReference type="Proteomes" id="UP000424527"/>
    </source>
</evidence>
<reference evidence="1 2" key="1">
    <citation type="submission" date="2019-07" db="EMBL/GenBank/DDBJ databases">
        <title>Chromosome genome assembly for large yellow croaker.</title>
        <authorList>
            <person name="Xiao S."/>
        </authorList>
    </citation>
    <scope>NUCLEOTIDE SEQUENCE [LARGE SCALE GENOMIC DNA]</scope>
    <source>
        <strain evidence="1">JMULYC20181020</strain>
        <tissue evidence="1">Muscle</tissue>
    </source>
</reference>
<sequence length="185" mass="21396">MKYHESYKVSFALCLSQLPLVFVRVVRKQQLREMEPTTTHGNQDLVQFWKEIPQRLKSQALRLTTNNYNTPTSFNLRATLRQVTASSSRLEQKLDRCLWVQKVSVGLRVLVKTIGSEPDVTPICPAATLPVITLIVCKIRTETRGECRLLYNYEHDFVHECDSRFRLTAINQSVLLNLTRFNTRG</sequence>
<gene>
    <name evidence="1" type="ORF">D5F01_LYC23294</name>
</gene>
<proteinExistence type="predicted"/>
<dbReference type="EMBL" id="REGW02000024">
    <property type="protein sequence ID" value="KAE8278392.1"/>
    <property type="molecule type" value="Genomic_DNA"/>
</dbReference>
<dbReference type="AlphaFoldDB" id="A0A6G0HH94"/>
<organism evidence="1 2">
    <name type="scientific">Larimichthys crocea</name>
    <name type="common">Large yellow croaker</name>
    <name type="synonym">Pseudosciaena crocea</name>
    <dbReference type="NCBI Taxonomy" id="215358"/>
    <lineage>
        <taxon>Eukaryota</taxon>
        <taxon>Metazoa</taxon>
        <taxon>Chordata</taxon>
        <taxon>Craniata</taxon>
        <taxon>Vertebrata</taxon>
        <taxon>Euteleostomi</taxon>
        <taxon>Actinopterygii</taxon>
        <taxon>Neopterygii</taxon>
        <taxon>Teleostei</taxon>
        <taxon>Neoteleostei</taxon>
        <taxon>Acanthomorphata</taxon>
        <taxon>Eupercaria</taxon>
        <taxon>Sciaenidae</taxon>
        <taxon>Larimichthys</taxon>
    </lineage>
</organism>
<comment type="caution">
    <text evidence="1">The sequence shown here is derived from an EMBL/GenBank/DDBJ whole genome shotgun (WGS) entry which is preliminary data.</text>
</comment>
<protein>
    <submittedName>
        <fullName evidence="1">Uncharacterized protein</fullName>
    </submittedName>
</protein>
<keyword evidence="2" id="KW-1185">Reference proteome</keyword>
<evidence type="ECO:0000313" key="1">
    <source>
        <dbReference type="EMBL" id="KAE8278392.1"/>
    </source>
</evidence>
<name>A0A6G0HH94_LARCR</name>
<dbReference type="Proteomes" id="UP000424527">
    <property type="component" value="Unassembled WGS sequence"/>
</dbReference>